<gene>
    <name evidence="5" type="ORF">CUJ89_20390</name>
</gene>
<evidence type="ECO:0000313" key="5">
    <source>
        <dbReference type="EMBL" id="AXF22862.1"/>
    </source>
</evidence>
<dbReference type="GO" id="GO:0005737">
    <property type="term" value="C:cytoplasm"/>
    <property type="evidence" value="ECO:0007669"/>
    <property type="project" value="TreeGrafter"/>
</dbReference>
<accession>A0A2Z5N023</accession>
<dbReference type="InterPro" id="IPR017441">
    <property type="entry name" value="Protein_kinase_ATP_BS"/>
</dbReference>
<dbReference type="Gene3D" id="3.80.10.10">
    <property type="entry name" value="Ribonuclease Inhibitor"/>
    <property type="match status" value="2"/>
</dbReference>
<dbReference type="InterPro" id="IPR050216">
    <property type="entry name" value="LRR_domain-containing"/>
</dbReference>
<dbReference type="PANTHER" id="PTHR48051">
    <property type="match status" value="1"/>
</dbReference>
<sequence>MTTTLEQLQAGQLSGARQLKLACGLAEFPREIFDLADTLEVLDLTGNALSALPDDLPRLYRLRILFASGNCFTEFPEALGACPQLDMIGFKANRIRTVPRGALPRALRWLILTDNDIDALPADIGDCSRLQKLMLAGNRLRALPAEMAACRALELVRVSANRLDALPDWLLHLPRLAWLAYAGNPFSAAPEAAASAGSAVTDVDWASLSCEQKLGEGASGVIYRAQWRANDGPPRAVAVKLFKGAVTSDGLPDCEMAACLHAGSHPNMIPVIGKVRGHPDGTHGLVMELVDPALANLAGPPSFASCTRDVYAADARFEPAAAVRIAHGIASVAGHLHTRGIMHGDLYAHNILHDGEGGALLGDFGAASLYDVNDGMHGARFERLEVRAFGYLLGELLERCEPRTWTGRNALDALAAACLSEDVDARPSFDEITAALAAHQP</sequence>
<dbReference type="InterPro" id="IPR000719">
    <property type="entry name" value="Prot_kinase_dom"/>
</dbReference>
<dbReference type="Gene3D" id="1.10.510.10">
    <property type="entry name" value="Transferase(Phosphotransferase) domain 1"/>
    <property type="match status" value="1"/>
</dbReference>
<keyword evidence="5" id="KW-0418">Kinase</keyword>
<dbReference type="SUPFAM" id="SSF52058">
    <property type="entry name" value="L domain-like"/>
    <property type="match status" value="1"/>
</dbReference>
<dbReference type="GO" id="GO:0004672">
    <property type="term" value="F:protein kinase activity"/>
    <property type="evidence" value="ECO:0007669"/>
    <property type="project" value="InterPro"/>
</dbReference>
<evidence type="ECO:0000256" key="3">
    <source>
        <dbReference type="PROSITE-ProRule" id="PRU10141"/>
    </source>
</evidence>
<feature type="domain" description="Protein kinase" evidence="4">
    <location>
        <begin position="208"/>
        <end position="441"/>
    </location>
</feature>
<feature type="binding site" evidence="3">
    <location>
        <position position="240"/>
    </location>
    <ligand>
        <name>ATP</name>
        <dbReference type="ChEBI" id="CHEBI:30616"/>
    </ligand>
</feature>
<keyword evidence="1" id="KW-0433">Leucine-rich repeat</keyword>
<dbReference type="InterPro" id="IPR003591">
    <property type="entry name" value="Leu-rich_rpt_typical-subtyp"/>
</dbReference>
<dbReference type="PROSITE" id="PS50011">
    <property type="entry name" value="PROTEIN_KINASE_DOM"/>
    <property type="match status" value="1"/>
</dbReference>
<dbReference type="AlphaFoldDB" id="A0A2Z5N023"/>
<dbReference type="SUPFAM" id="SSF56112">
    <property type="entry name" value="Protein kinase-like (PK-like)"/>
    <property type="match status" value="1"/>
</dbReference>
<evidence type="ECO:0000313" key="6">
    <source>
        <dbReference type="Proteomes" id="UP000253104"/>
    </source>
</evidence>
<dbReference type="PANTHER" id="PTHR48051:SF1">
    <property type="entry name" value="RAS SUPPRESSOR PROTEIN 1"/>
    <property type="match status" value="1"/>
</dbReference>
<name>A0A2Z5N023_BURPY</name>
<dbReference type="InterPro" id="IPR032675">
    <property type="entry name" value="LRR_dom_sf"/>
</dbReference>
<reference evidence="5 6" key="1">
    <citation type="journal article" date="2018" name="ISME J.">
        <title>Involvement of Burkholderiaceae and sulfurous volatiles in disease-suppressive soils.</title>
        <authorList>
            <person name="Carrion V.J."/>
            <person name="Cordovez V."/>
            <person name="Tyc O."/>
            <person name="Etalo D.W."/>
            <person name="de Bruijn I."/>
            <person name="de Jager V.C."/>
            <person name="Medema M.H."/>
            <person name="Eberl L."/>
            <person name="Raaijmakers J.M."/>
        </authorList>
    </citation>
    <scope>NUCLEOTIDE SEQUENCE [LARGE SCALE GENOMIC DNA]</scope>
    <source>
        <strain evidence="6">mHSR5</strain>
    </source>
</reference>
<organism evidence="5 6">
    <name type="scientific">Burkholderia pyrrocinia</name>
    <name type="common">Pseudomonas pyrrocinia</name>
    <dbReference type="NCBI Taxonomy" id="60550"/>
    <lineage>
        <taxon>Bacteria</taxon>
        <taxon>Pseudomonadati</taxon>
        <taxon>Pseudomonadota</taxon>
        <taxon>Betaproteobacteria</taxon>
        <taxon>Burkholderiales</taxon>
        <taxon>Burkholderiaceae</taxon>
        <taxon>Burkholderia</taxon>
        <taxon>Burkholderia cepacia complex</taxon>
    </lineage>
</organism>
<keyword evidence="5" id="KW-0808">Transferase</keyword>
<dbReference type="EMBL" id="CP024903">
    <property type="protein sequence ID" value="AXF22862.1"/>
    <property type="molecule type" value="Genomic_DNA"/>
</dbReference>
<dbReference type="OrthoDB" id="8532199at2"/>
<evidence type="ECO:0000259" key="4">
    <source>
        <dbReference type="PROSITE" id="PS50011"/>
    </source>
</evidence>
<proteinExistence type="predicted"/>
<dbReference type="InterPro" id="IPR011009">
    <property type="entry name" value="Kinase-like_dom_sf"/>
</dbReference>
<keyword evidence="3" id="KW-0067">ATP-binding</keyword>
<evidence type="ECO:0000256" key="2">
    <source>
        <dbReference type="ARBA" id="ARBA00022737"/>
    </source>
</evidence>
<dbReference type="Gene3D" id="3.30.200.20">
    <property type="entry name" value="Phosphorylase Kinase, domain 1"/>
    <property type="match status" value="1"/>
</dbReference>
<protein>
    <submittedName>
        <fullName evidence="5">Protein kinase</fullName>
    </submittedName>
</protein>
<dbReference type="RefSeq" id="WP_114179289.1">
    <property type="nucleotide sequence ID" value="NZ_CP024903.1"/>
</dbReference>
<dbReference type="PROSITE" id="PS00107">
    <property type="entry name" value="PROTEIN_KINASE_ATP"/>
    <property type="match status" value="1"/>
</dbReference>
<keyword evidence="2" id="KW-0677">Repeat</keyword>
<dbReference type="GO" id="GO:0005524">
    <property type="term" value="F:ATP binding"/>
    <property type="evidence" value="ECO:0007669"/>
    <property type="project" value="UniProtKB-UniRule"/>
</dbReference>
<evidence type="ECO:0000256" key="1">
    <source>
        <dbReference type="ARBA" id="ARBA00022614"/>
    </source>
</evidence>
<dbReference type="SMART" id="SM00369">
    <property type="entry name" value="LRR_TYP"/>
    <property type="match status" value="5"/>
</dbReference>
<dbReference type="InterPro" id="IPR001245">
    <property type="entry name" value="Ser-Thr/Tyr_kinase_cat_dom"/>
</dbReference>
<dbReference type="Pfam" id="PF07714">
    <property type="entry name" value="PK_Tyr_Ser-Thr"/>
    <property type="match status" value="1"/>
</dbReference>
<dbReference type="Proteomes" id="UP000253104">
    <property type="component" value="Chromosome mHSR5_B"/>
</dbReference>
<keyword evidence="3" id="KW-0547">Nucleotide-binding</keyword>